<keyword evidence="3" id="KW-1185">Reference proteome</keyword>
<keyword evidence="1" id="KW-0472">Membrane</keyword>
<gene>
    <name evidence="2" type="ORF">SAMN05444266_109373</name>
</gene>
<dbReference type="RefSeq" id="WP_073085987.1">
    <property type="nucleotide sequence ID" value="NZ_FRBL01000009.1"/>
</dbReference>
<dbReference type="OrthoDB" id="1349101at2"/>
<organism evidence="2 3">
    <name type="scientific">Chitinophaga jiangningensis</name>
    <dbReference type="NCBI Taxonomy" id="1419482"/>
    <lineage>
        <taxon>Bacteria</taxon>
        <taxon>Pseudomonadati</taxon>
        <taxon>Bacteroidota</taxon>
        <taxon>Chitinophagia</taxon>
        <taxon>Chitinophagales</taxon>
        <taxon>Chitinophagaceae</taxon>
        <taxon>Chitinophaga</taxon>
    </lineage>
</organism>
<dbReference type="Proteomes" id="UP000184420">
    <property type="component" value="Unassembled WGS sequence"/>
</dbReference>
<keyword evidence="1" id="KW-0812">Transmembrane</keyword>
<dbReference type="STRING" id="1419482.SAMN05444266_109373"/>
<sequence>MQHTDKSLQRKVNFLLYYAVISTSIFLVFILSSFVGKDKNLTADEITVKRITVVGEDNLPRMVLSNETRQHSGRMEGKEFPKRERPAGIIFFTNKGDECGGIVAATTAKDGSVNHGMSFTMDNYHDDQVIQLLNDETYENGKAEVSRGLMFNEYPVGSNLNDRMAKTEELKKIADPKEREAKIGELWDKEGAKRRMFIGRNVNADAGVFLYDAKGKPKMKIYVDKAGNPKIEVRDSTGKYKNIIQQ</sequence>
<reference evidence="2 3" key="1">
    <citation type="submission" date="2016-11" db="EMBL/GenBank/DDBJ databases">
        <authorList>
            <person name="Jaros S."/>
            <person name="Januszkiewicz K."/>
            <person name="Wedrychowicz H."/>
        </authorList>
    </citation>
    <scope>NUCLEOTIDE SEQUENCE [LARGE SCALE GENOMIC DNA]</scope>
    <source>
        <strain evidence="2 3">DSM 27406</strain>
    </source>
</reference>
<keyword evidence="1" id="KW-1133">Transmembrane helix</keyword>
<evidence type="ECO:0000256" key="1">
    <source>
        <dbReference type="SAM" id="Phobius"/>
    </source>
</evidence>
<proteinExistence type="predicted"/>
<dbReference type="AlphaFoldDB" id="A0A1M7KJX7"/>
<evidence type="ECO:0000313" key="3">
    <source>
        <dbReference type="Proteomes" id="UP000184420"/>
    </source>
</evidence>
<protein>
    <submittedName>
        <fullName evidence="2">Uncharacterized protein</fullName>
    </submittedName>
</protein>
<evidence type="ECO:0000313" key="2">
    <source>
        <dbReference type="EMBL" id="SHM65687.1"/>
    </source>
</evidence>
<name>A0A1M7KJX7_9BACT</name>
<feature type="transmembrane region" description="Helical" evidence="1">
    <location>
        <begin position="12"/>
        <end position="35"/>
    </location>
</feature>
<accession>A0A1M7KJX7</accession>
<dbReference type="EMBL" id="FRBL01000009">
    <property type="protein sequence ID" value="SHM65687.1"/>
    <property type="molecule type" value="Genomic_DNA"/>
</dbReference>